<feature type="compositionally biased region" description="Polar residues" evidence="1">
    <location>
        <begin position="500"/>
        <end position="509"/>
    </location>
</feature>
<dbReference type="Gene3D" id="3.40.50.620">
    <property type="entry name" value="HUPs"/>
    <property type="match status" value="1"/>
</dbReference>
<gene>
    <name evidence="2" type="ORF">B1A74_00300</name>
</gene>
<dbReference type="Proteomes" id="UP000189177">
    <property type="component" value="Unassembled WGS sequence"/>
</dbReference>
<dbReference type="AlphaFoldDB" id="A0A1V3A241"/>
<evidence type="ECO:0000256" key="1">
    <source>
        <dbReference type="SAM" id="MobiDB-lite"/>
    </source>
</evidence>
<dbReference type="InterPro" id="IPR029055">
    <property type="entry name" value="Ntn_hydrolases_N"/>
</dbReference>
<name>A0A1V3A241_9GAMM</name>
<dbReference type="SUPFAM" id="SSF56235">
    <property type="entry name" value="N-terminal nucleophile aminohydrolases (Ntn hydrolases)"/>
    <property type="match status" value="1"/>
</dbReference>
<dbReference type="STRING" id="252474.B1A74_00300"/>
<dbReference type="SUPFAM" id="SSF52402">
    <property type="entry name" value="Adenine nucleotide alpha hydrolases-like"/>
    <property type="match status" value="1"/>
</dbReference>
<protein>
    <recommendedName>
        <fullName evidence="4">Asparagine synthetase domain-containing protein</fullName>
    </recommendedName>
</protein>
<evidence type="ECO:0000313" key="2">
    <source>
        <dbReference type="EMBL" id="OOC11447.1"/>
    </source>
</evidence>
<proteinExistence type="predicted"/>
<reference evidence="2 3" key="1">
    <citation type="submission" date="2017-02" db="EMBL/GenBank/DDBJ databases">
        <title>Genomic diversity within the haloalkaliphilic genus Thioalkalivibrio.</title>
        <authorList>
            <person name="Ahn A.-C."/>
            <person name="Meier-Kolthoff J."/>
            <person name="Overmars L."/>
            <person name="Richter M."/>
            <person name="Woyke T."/>
            <person name="Sorokin D.Y."/>
            <person name="Muyzer G."/>
        </authorList>
    </citation>
    <scope>NUCLEOTIDE SEQUENCE [LARGE SCALE GENOMIC DNA]</scope>
    <source>
        <strain evidence="2 3">HL17</strain>
    </source>
</reference>
<evidence type="ECO:0000313" key="3">
    <source>
        <dbReference type="Proteomes" id="UP000189177"/>
    </source>
</evidence>
<sequence>MVIGERHLIQDQPSDPARRDGSWLELRWTPAGMEIITDRLGTIPVHWAVRGRTFYFATRLADVARLLPGAVEPDPAAVLTTIFLDHPWGSRTLLRDVHLLPPASRCRIPGTGADPVCDRYWLPPVPEVGDPGSVEPWLEAATERLRQAHVRHAADLDPETVAMPVTAGLDSRCNLALHPDLALCARLFHCHDLANVEWPYARRIGRHLRRPIERFDSADDMRHAPGFNPDLGPGDFNIGHWRLVGTARRLAATGSRATVDGFLQDLLFKATFLCEQSREQQIQGHLARLRYNAAALGFGPDSPQVRRVEECIREDFPAGDTGLEASQRHYLENRSRRLVYNIVRLNQNYLDVRTPALDHALMDFALALPWQLRKGSWLYRRIIQRLSPELAGIPYDKTGLPLLSPRPRSLGKATVRQLRPFLNRVWPGRQFFQPPEGNFARLARHDPLFRATARGTLSGSEWLRAILATDSPEDVLRTPRNMGPQRIDCLGGMLTASRLESATRQSRQAATAVPEASATPSTGYHQGVLP</sequence>
<evidence type="ECO:0008006" key="4">
    <source>
        <dbReference type="Google" id="ProtNLM"/>
    </source>
</evidence>
<organism evidence="2 3">
    <name type="scientific">Thioalkalivibrio halophilus</name>
    <dbReference type="NCBI Taxonomy" id="252474"/>
    <lineage>
        <taxon>Bacteria</taxon>
        <taxon>Pseudomonadati</taxon>
        <taxon>Pseudomonadota</taxon>
        <taxon>Gammaproteobacteria</taxon>
        <taxon>Chromatiales</taxon>
        <taxon>Ectothiorhodospiraceae</taxon>
        <taxon>Thioalkalivibrio</taxon>
    </lineage>
</organism>
<comment type="caution">
    <text evidence="2">The sequence shown here is derived from an EMBL/GenBank/DDBJ whole genome shotgun (WGS) entry which is preliminary data.</text>
</comment>
<dbReference type="RefSeq" id="WP_077243431.1">
    <property type="nucleotide sequence ID" value="NZ_MUZR01000002.1"/>
</dbReference>
<keyword evidence="3" id="KW-1185">Reference proteome</keyword>
<dbReference type="InterPro" id="IPR014729">
    <property type="entry name" value="Rossmann-like_a/b/a_fold"/>
</dbReference>
<dbReference type="OrthoDB" id="9763290at2"/>
<dbReference type="EMBL" id="MUZR01000002">
    <property type="protein sequence ID" value="OOC11447.1"/>
    <property type="molecule type" value="Genomic_DNA"/>
</dbReference>
<feature type="region of interest" description="Disordered" evidence="1">
    <location>
        <begin position="500"/>
        <end position="530"/>
    </location>
</feature>
<accession>A0A1V3A241</accession>